<dbReference type="EMBL" id="JBCGCU010000004">
    <property type="protein sequence ID" value="MEM0514814.1"/>
    <property type="molecule type" value="Genomic_DNA"/>
</dbReference>
<comment type="similarity">
    <text evidence="1">Belongs to the SCO1/2 family.</text>
</comment>
<dbReference type="Pfam" id="PF02630">
    <property type="entry name" value="SCO1-SenC"/>
    <property type="match status" value="1"/>
</dbReference>
<evidence type="ECO:0000313" key="3">
    <source>
        <dbReference type="EMBL" id="MEM0514814.1"/>
    </source>
</evidence>
<dbReference type="Proteomes" id="UP001447008">
    <property type="component" value="Unassembled WGS sequence"/>
</dbReference>
<comment type="caution">
    <text evidence="3">The sequence shown here is derived from an EMBL/GenBank/DDBJ whole genome shotgun (WGS) entry which is preliminary data.</text>
</comment>
<gene>
    <name evidence="3" type="ORF">WCN91_05145</name>
</gene>
<evidence type="ECO:0000256" key="1">
    <source>
        <dbReference type="ARBA" id="ARBA00010996"/>
    </source>
</evidence>
<dbReference type="Gene3D" id="3.40.30.10">
    <property type="entry name" value="Glutaredoxin"/>
    <property type="match status" value="1"/>
</dbReference>
<protein>
    <submittedName>
        <fullName evidence="3">SCO family protein</fullName>
    </submittedName>
</protein>
<dbReference type="SUPFAM" id="SSF52833">
    <property type="entry name" value="Thioredoxin-like"/>
    <property type="match status" value="1"/>
</dbReference>
<dbReference type="InterPro" id="IPR003782">
    <property type="entry name" value="SCO1/SenC"/>
</dbReference>
<keyword evidence="2" id="KW-0732">Signal</keyword>
<dbReference type="PANTHER" id="PTHR12151">
    <property type="entry name" value="ELECTRON TRANSPORT PROTIN SCO1/SENC FAMILY MEMBER"/>
    <property type="match status" value="1"/>
</dbReference>
<feature type="chain" id="PRO_5045255707" evidence="2">
    <location>
        <begin position="24"/>
        <end position="196"/>
    </location>
</feature>
<organism evidence="3 4">
    <name type="scientific">Pseudoalteromonas qingdaonensis</name>
    <dbReference type="NCBI Taxonomy" id="3131913"/>
    <lineage>
        <taxon>Bacteria</taxon>
        <taxon>Pseudomonadati</taxon>
        <taxon>Pseudomonadota</taxon>
        <taxon>Gammaproteobacteria</taxon>
        <taxon>Alteromonadales</taxon>
        <taxon>Pseudoalteromonadaceae</taxon>
        <taxon>Pseudoalteromonas</taxon>
    </lineage>
</organism>
<reference evidence="3 4" key="1">
    <citation type="submission" date="2024-03" db="EMBL/GenBank/DDBJ databases">
        <title>Pseudoalteromonas qingdaonensis sp. nov., isolated from the intestines of marine benthic organisms.</title>
        <authorList>
            <person name="Lin X."/>
            <person name="Fang S."/>
            <person name="Hu X."/>
        </authorList>
    </citation>
    <scope>NUCLEOTIDE SEQUENCE [LARGE SCALE GENOMIC DNA]</scope>
    <source>
        <strain evidence="3 4">YIC-827</strain>
    </source>
</reference>
<evidence type="ECO:0000256" key="2">
    <source>
        <dbReference type="SAM" id="SignalP"/>
    </source>
</evidence>
<accession>A0ABU9MU46</accession>
<dbReference type="InterPro" id="IPR036249">
    <property type="entry name" value="Thioredoxin-like_sf"/>
</dbReference>
<name>A0ABU9MU46_9GAMM</name>
<dbReference type="PANTHER" id="PTHR12151:SF25">
    <property type="entry name" value="LINALOOL DEHYDRATASE_ISOMERASE DOMAIN-CONTAINING PROTEIN"/>
    <property type="match status" value="1"/>
</dbReference>
<dbReference type="CDD" id="cd02968">
    <property type="entry name" value="SCO"/>
    <property type="match status" value="1"/>
</dbReference>
<evidence type="ECO:0000313" key="4">
    <source>
        <dbReference type="Proteomes" id="UP001447008"/>
    </source>
</evidence>
<feature type="signal peptide" evidence="2">
    <location>
        <begin position="1"/>
        <end position="23"/>
    </location>
</feature>
<keyword evidence="4" id="KW-1185">Reference proteome</keyword>
<sequence length="196" mass="21729">MKKFTSLLITSTLLLFSSAKSLAGDSAGALTAELPGDSIYHLNSQWQTQDNQALNLAALQGKKQLVSLIYTHCLHTCPTIVMTMQQVQQSLPAELQNDVGFVLVSLTPDSDTPEMLKSFAERRKLTPDHWTLLTGDSQDVRALAMALNIKYQKSDDNEVAHSNLMTLLDEQGRVVFQEIGDVEKAKPTLKRIVEMQ</sequence>
<dbReference type="RefSeq" id="WP_342676929.1">
    <property type="nucleotide sequence ID" value="NZ_JBCGCU010000004.1"/>
</dbReference>
<proteinExistence type="inferred from homology"/>